<evidence type="ECO:0000313" key="3">
    <source>
        <dbReference type="Proteomes" id="UP000193010"/>
    </source>
</evidence>
<dbReference type="SUPFAM" id="SSF56112">
    <property type="entry name" value="Protein kinase-like (PK-like)"/>
    <property type="match status" value="1"/>
</dbReference>
<dbReference type="Pfam" id="PF02958">
    <property type="entry name" value="EcKL"/>
    <property type="match status" value="1"/>
</dbReference>
<accession>A0A1X1UCW0</accession>
<evidence type="ECO:0000313" key="2">
    <source>
        <dbReference type="EMBL" id="ORV54568.1"/>
    </source>
</evidence>
<dbReference type="PANTHER" id="PTHR23020">
    <property type="entry name" value="UNCHARACTERIZED NUCLEAR HORMONE RECEPTOR-RELATED"/>
    <property type="match status" value="1"/>
</dbReference>
<name>A0A1X1UCW0_MYCFL</name>
<dbReference type="Gene3D" id="3.90.1200.10">
    <property type="match status" value="1"/>
</dbReference>
<reference evidence="2 3" key="1">
    <citation type="submission" date="2016-01" db="EMBL/GenBank/DDBJ databases">
        <title>The new phylogeny of the genus Mycobacterium.</title>
        <authorList>
            <person name="Tarcisio F."/>
            <person name="Conor M."/>
            <person name="Antonella G."/>
            <person name="Elisabetta G."/>
            <person name="Giulia F.S."/>
            <person name="Sara T."/>
            <person name="Anna F."/>
            <person name="Clotilde B."/>
            <person name="Roberto B."/>
            <person name="Veronica D.S."/>
            <person name="Fabio R."/>
            <person name="Monica P."/>
            <person name="Olivier J."/>
            <person name="Enrico T."/>
            <person name="Nicola S."/>
        </authorList>
    </citation>
    <scope>NUCLEOTIDE SEQUENCE [LARGE SCALE GENOMIC DNA]</scope>
    <source>
        <strain evidence="2 3">DSM 44852</strain>
    </source>
</reference>
<dbReference type="EMBL" id="LQOV01000008">
    <property type="protein sequence ID" value="ORV54568.1"/>
    <property type="molecule type" value="Genomic_DNA"/>
</dbReference>
<dbReference type="InterPro" id="IPR011009">
    <property type="entry name" value="Kinase-like_dom_sf"/>
</dbReference>
<protein>
    <recommendedName>
        <fullName evidence="1">CHK kinase-like domain-containing protein</fullName>
    </recommendedName>
</protein>
<proteinExistence type="predicted"/>
<sequence length="319" mass="35517">MVDRVVADPVDAGTTSRMRLHLSYRQGEGPSTLFLKAQGDLSHRMMLSSLGLLTPEARLFASDEPLGVRHPIVYATGVDRLRLNSMVVMEDVAASGATTNIATSPLSVDEVANGLEGIAHLHSRFWEQLPPTLSWVKPWRIQHGWTLLALIGGIKGPPRLRAAGHLDVLPVPAHRWYQCLQLSRRSAALSGGGPQTLLHGDTHIGNTYTMPDGSVGFLDWQLVRRGNWSHDVGYFIISALTEADRRQHERALLRHYLEALRPPLNSDDVWETYRRTPAYGLTAWLETYASADYQSDDVSLTLLRRFGTAFDDHRTGDLL</sequence>
<dbReference type="SMART" id="SM00587">
    <property type="entry name" value="CHK"/>
    <property type="match status" value="1"/>
</dbReference>
<dbReference type="STRING" id="292462.AWC05_18430"/>
<dbReference type="InterPro" id="IPR052961">
    <property type="entry name" value="Oxido-Kinase-like_Enzymes"/>
</dbReference>
<keyword evidence="3" id="KW-1185">Reference proteome</keyword>
<dbReference type="InterPro" id="IPR015897">
    <property type="entry name" value="CHK_kinase-like"/>
</dbReference>
<feature type="domain" description="CHK kinase-like" evidence="1">
    <location>
        <begin position="87"/>
        <end position="266"/>
    </location>
</feature>
<evidence type="ECO:0000259" key="1">
    <source>
        <dbReference type="SMART" id="SM00587"/>
    </source>
</evidence>
<dbReference type="Proteomes" id="UP000193010">
    <property type="component" value="Unassembled WGS sequence"/>
</dbReference>
<gene>
    <name evidence="2" type="ORF">AWC05_18430</name>
</gene>
<comment type="caution">
    <text evidence="2">The sequence shown here is derived from an EMBL/GenBank/DDBJ whole genome shotgun (WGS) entry which is preliminary data.</text>
</comment>
<dbReference type="PANTHER" id="PTHR23020:SF41">
    <property type="entry name" value="AMINOGLYCOSIDE PHOSPHOTRANSFERASE DOMAIN-CONTAINING PROTEIN"/>
    <property type="match status" value="1"/>
</dbReference>
<dbReference type="InterPro" id="IPR004119">
    <property type="entry name" value="EcKL"/>
</dbReference>
<organism evidence="2 3">
    <name type="scientific">Mycobacterium florentinum</name>
    <dbReference type="NCBI Taxonomy" id="292462"/>
    <lineage>
        <taxon>Bacteria</taxon>
        <taxon>Bacillati</taxon>
        <taxon>Actinomycetota</taxon>
        <taxon>Actinomycetes</taxon>
        <taxon>Mycobacteriales</taxon>
        <taxon>Mycobacteriaceae</taxon>
        <taxon>Mycobacterium</taxon>
        <taxon>Mycobacterium simiae complex</taxon>
    </lineage>
</organism>
<dbReference type="AlphaFoldDB" id="A0A1X1UCW0"/>